<protein>
    <recommendedName>
        <fullName evidence="1">Calcineurin-like phosphoesterase domain-containing protein</fullName>
    </recommendedName>
</protein>
<dbReference type="CDD" id="cd07379">
    <property type="entry name" value="MPP_239FB"/>
    <property type="match status" value="1"/>
</dbReference>
<evidence type="ECO:0000313" key="2">
    <source>
        <dbReference type="EMBL" id="GMH74793.1"/>
    </source>
</evidence>
<dbReference type="Gene3D" id="3.60.21.10">
    <property type="match status" value="1"/>
</dbReference>
<dbReference type="Proteomes" id="UP001165122">
    <property type="component" value="Unassembled WGS sequence"/>
</dbReference>
<dbReference type="SUPFAM" id="SSF56300">
    <property type="entry name" value="Metallo-dependent phosphatases"/>
    <property type="match status" value="1"/>
</dbReference>
<keyword evidence="3" id="KW-1185">Reference proteome</keyword>
<reference evidence="3" key="1">
    <citation type="journal article" date="2023" name="Commun. Biol.">
        <title>Genome analysis of Parmales, the sister group of diatoms, reveals the evolutionary specialization of diatoms from phago-mixotrophs to photoautotrophs.</title>
        <authorList>
            <person name="Ban H."/>
            <person name="Sato S."/>
            <person name="Yoshikawa S."/>
            <person name="Yamada K."/>
            <person name="Nakamura Y."/>
            <person name="Ichinomiya M."/>
            <person name="Sato N."/>
            <person name="Blanc-Mathieu R."/>
            <person name="Endo H."/>
            <person name="Kuwata A."/>
            <person name="Ogata H."/>
        </authorList>
    </citation>
    <scope>NUCLEOTIDE SEQUENCE [LARGE SCALE GENOMIC DNA]</scope>
    <source>
        <strain evidence="3">NIES 3700</strain>
    </source>
</reference>
<dbReference type="GO" id="GO:0016787">
    <property type="term" value="F:hydrolase activity"/>
    <property type="evidence" value="ECO:0007669"/>
    <property type="project" value="InterPro"/>
</dbReference>
<name>A0A9W7EDJ1_9STRA</name>
<accession>A0A9W7EDJ1</accession>
<dbReference type="PANTHER" id="PTHR12905:SF0">
    <property type="entry name" value="CALCINEURIN-LIKE PHOSPHOESTERASE DOMAIN-CONTAINING PROTEIN"/>
    <property type="match status" value="1"/>
</dbReference>
<comment type="caution">
    <text evidence="2">The sequence shown here is derived from an EMBL/GenBank/DDBJ whole genome shotgun (WGS) entry which is preliminary data.</text>
</comment>
<dbReference type="Pfam" id="PF00149">
    <property type="entry name" value="Metallophos"/>
    <property type="match status" value="1"/>
</dbReference>
<dbReference type="InterPro" id="IPR051693">
    <property type="entry name" value="UPF0046_metallophosphoest"/>
</dbReference>
<proteinExistence type="predicted"/>
<dbReference type="PANTHER" id="PTHR12905">
    <property type="entry name" value="METALLOPHOSPHOESTERASE"/>
    <property type="match status" value="1"/>
</dbReference>
<sequence length="264" mass="29243">MLERLASTLHGIFGWFSTPLPMLTLEDDAVRFVCISDTHNTHRSLANLPGGLPSGDVLLHAGDFTKDGTEEEIKDFNTWLGEIKSQFKEIIVIGGNHDLSLDKNYPGTKIDEESKGKGKGFLSNATHVLETETVEVFGVKIFGSPHTPHIPKIAKMAFGKERGEESKKVWDKIEEGTDIVMAHGPPHGMLDQTFFGMSVGCEELRKAVDRVKPKFCVFGHIHEDYGVEVCSETNDTTTFINAASVSLTYKCSHQPIVFDIIPRK</sequence>
<dbReference type="AlphaFoldDB" id="A0A9W7EDJ1"/>
<dbReference type="EMBL" id="BRXW01000701">
    <property type="protein sequence ID" value="GMH74793.1"/>
    <property type="molecule type" value="Genomic_DNA"/>
</dbReference>
<organism evidence="2 3">
    <name type="scientific">Triparma laevis f. longispina</name>
    <dbReference type="NCBI Taxonomy" id="1714387"/>
    <lineage>
        <taxon>Eukaryota</taxon>
        <taxon>Sar</taxon>
        <taxon>Stramenopiles</taxon>
        <taxon>Ochrophyta</taxon>
        <taxon>Bolidophyceae</taxon>
        <taxon>Parmales</taxon>
        <taxon>Triparmaceae</taxon>
        <taxon>Triparma</taxon>
    </lineage>
</organism>
<dbReference type="InterPro" id="IPR029052">
    <property type="entry name" value="Metallo-depent_PP-like"/>
</dbReference>
<dbReference type="InterPro" id="IPR004843">
    <property type="entry name" value="Calcineurin-like_PHP"/>
</dbReference>
<dbReference type="OrthoDB" id="630188at2759"/>
<evidence type="ECO:0000259" key="1">
    <source>
        <dbReference type="Pfam" id="PF00149"/>
    </source>
</evidence>
<feature type="domain" description="Calcineurin-like phosphoesterase" evidence="1">
    <location>
        <begin position="31"/>
        <end position="223"/>
    </location>
</feature>
<gene>
    <name evidence="2" type="ORF">TrLO_g3385</name>
</gene>
<evidence type="ECO:0000313" key="3">
    <source>
        <dbReference type="Proteomes" id="UP001165122"/>
    </source>
</evidence>